<evidence type="ECO:0000256" key="8">
    <source>
        <dbReference type="ARBA" id="ARBA00022989"/>
    </source>
</evidence>
<keyword evidence="7 14" id="KW-0418">Kinase</keyword>
<evidence type="ECO:0000256" key="5">
    <source>
        <dbReference type="ARBA" id="ARBA00022679"/>
    </source>
</evidence>
<evidence type="ECO:0000256" key="4">
    <source>
        <dbReference type="ARBA" id="ARBA00022553"/>
    </source>
</evidence>
<dbReference type="PANTHER" id="PTHR45436:SF5">
    <property type="entry name" value="SENSOR HISTIDINE KINASE TRCS"/>
    <property type="match status" value="1"/>
</dbReference>
<evidence type="ECO:0000256" key="7">
    <source>
        <dbReference type="ARBA" id="ARBA00022777"/>
    </source>
</evidence>
<evidence type="ECO:0000256" key="11">
    <source>
        <dbReference type="SAM" id="Phobius"/>
    </source>
</evidence>
<reference evidence="15" key="1">
    <citation type="journal article" date="2019" name="Int. J. Syst. Evol. Microbiol.">
        <title>The Global Catalogue of Microorganisms (GCM) 10K type strain sequencing project: providing services to taxonomists for standard genome sequencing and annotation.</title>
        <authorList>
            <consortium name="The Broad Institute Genomics Platform"/>
            <consortium name="The Broad Institute Genome Sequencing Center for Infectious Disease"/>
            <person name="Wu L."/>
            <person name="Ma J."/>
        </authorList>
    </citation>
    <scope>NUCLEOTIDE SEQUENCE [LARGE SCALE GENOMIC DNA]</scope>
    <source>
        <strain evidence="15">CCM 7224</strain>
    </source>
</reference>
<evidence type="ECO:0000313" key="15">
    <source>
        <dbReference type="Proteomes" id="UP001595834"/>
    </source>
</evidence>
<dbReference type="InterPro" id="IPR050428">
    <property type="entry name" value="TCS_sensor_his_kinase"/>
</dbReference>
<dbReference type="SUPFAM" id="SSF158472">
    <property type="entry name" value="HAMP domain-like"/>
    <property type="match status" value="1"/>
</dbReference>
<evidence type="ECO:0000256" key="9">
    <source>
        <dbReference type="ARBA" id="ARBA00023012"/>
    </source>
</evidence>
<evidence type="ECO:0000259" key="13">
    <source>
        <dbReference type="PROSITE" id="PS50885"/>
    </source>
</evidence>
<dbReference type="SMART" id="SM00304">
    <property type="entry name" value="HAMP"/>
    <property type="match status" value="1"/>
</dbReference>
<protein>
    <recommendedName>
        <fullName evidence="3">histidine kinase</fullName>
        <ecNumber evidence="3">2.7.13.3</ecNumber>
    </recommendedName>
</protein>
<dbReference type="Gene3D" id="3.30.565.10">
    <property type="entry name" value="Histidine kinase-like ATPase, C-terminal domain"/>
    <property type="match status" value="1"/>
</dbReference>
<feature type="domain" description="HAMP" evidence="13">
    <location>
        <begin position="120"/>
        <end position="173"/>
    </location>
</feature>
<dbReference type="InterPro" id="IPR003594">
    <property type="entry name" value="HATPase_dom"/>
</dbReference>
<dbReference type="PROSITE" id="PS51257">
    <property type="entry name" value="PROKAR_LIPOPROTEIN"/>
    <property type="match status" value="1"/>
</dbReference>
<dbReference type="Pfam" id="PF00512">
    <property type="entry name" value="HisKA"/>
    <property type="match status" value="1"/>
</dbReference>
<evidence type="ECO:0000259" key="12">
    <source>
        <dbReference type="PROSITE" id="PS50109"/>
    </source>
</evidence>
<dbReference type="SMART" id="SM00388">
    <property type="entry name" value="HisKA"/>
    <property type="match status" value="1"/>
</dbReference>
<dbReference type="Gene3D" id="6.10.340.10">
    <property type="match status" value="1"/>
</dbReference>
<evidence type="ECO:0000256" key="1">
    <source>
        <dbReference type="ARBA" id="ARBA00000085"/>
    </source>
</evidence>
<accession>A0ABV9UTA5</accession>
<gene>
    <name evidence="14" type="ORF">ACFPFX_29385</name>
</gene>
<feature type="transmembrane region" description="Helical" evidence="11">
    <location>
        <begin position="96"/>
        <end position="119"/>
    </location>
</feature>
<name>A0ABV9UTA5_9ACTN</name>
<keyword evidence="15" id="KW-1185">Reference proteome</keyword>
<keyword evidence="6 11" id="KW-0812">Transmembrane</keyword>
<evidence type="ECO:0000256" key="6">
    <source>
        <dbReference type="ARBA" id="ARBA00022692"/>
    </source>
</evidence>
<dbReference type="PANTHER" id="PTHR45436">
    <property type="entry name" value="SENSOR HISTIDINE KINASE YKOH"/>
    <property type="match status" value="1"/>
</dbReference>
<dbReference type="Proteomes" id="UP001595834">
    <property type="component" value="Unassembled WGS sequence"/>
</dbReference>
<dbReference type="CDD" id="cd00082">
    <property type="entry name" value="HisKA"/>
    <property type="match status" value="1"/>
</dbReference>
<organism evidence="14 15">
    <name type="scientific">Streptomyces mauvecolor</name>
    <dbReference type="NCBI Taxonomy" id="58345"/>
    <lineage>
        <taxon>Bacteria</taxon>
        <taxon>Bacillati</taxon>
        <taxon>Actinomycetota</taxon>
        <taxon>Actinomycetes</taxon>
        <taxon>Kitasatosporales</taxon>
        <taxon>Streptomycetaceae</taxon>
        <taxon>Streptomyces</taxon>
    </lineage>
</organism>
<dbReference type="InterPro" id="IPR003661">
    <property type="entry name" value="HisK_dim/P_dom"/>
</dbReference>
<dbReference type="Pfam" id="PF02518">
    <property type="entry name" value="HATPase_c"/>
    <property type="match status" value="1"/>
</dbReference>
<sequence>MIRRLLPTTERARLTALYGGLLLLAGCVLVGVIYAFVQYGLDNRIGTAFTGVVPGGRAQPQPTATLPGDLIPSEQAGEHARTQVVQVVAATTLNRLLTVSGIALAVFAVLSVFLAWWMAGRVLRPVGLITATAQKLSGENLHQRIDLEGPPGELKQLADTFDQMLGRIEQLVGAQRRFAANAAHELRTPLAVQRAAAEIGLVDPDPERIKWIRGELLQVADSSEQLIESLLLLAATDQGLEHREPVTLDESVAAVAGEHHDEANERGITLTTALEPLTVDGDPVLLTHLIRNLIGNALRHNHRDGSVHIVLTAADRTLRITNTGPAVPQDAVPELFEPFRRLNERRHAPGEGAGLGLALVASIARAHGGEATARANPGGGLTVTVQLP</sequence>
<comment type="catalytic activity">
    <reaction evidence="1">
        <text>ATP + protein L-histidine = ADP + protein N-phospho-L-histidine.</text>
        <dbReference type="EC" id="2.7.13.3"/>
    </reaction>
</comment>
<dbReference type="Gene3D" id="1.10.287.130">
    <property type="match status" value="1"/>
</dbReference>
<comment type="subcellular location">
    <subcellularLocation>
        <location evidence="2">Cell membrane</location>
    </subcellularLocation>
</comment>
<dbReference type="InterPro" id="IPR036890">
    <property type="entry name" value="HATPase_C_sf"/>
</dbReference>
<keyword evidence="9" id="KW-0902">Two-component regulatory system</keyword>
<dbReference type="GO" id="GO:0016301">
    <property type="term" value="F:kinase activity"/>
    <property type="evidence" value="ECO:0007669"/>
    <property type="project" value="UniProtKB-KW"/>
</dbReference>
<dbReference type="PRINTS" id="PR00344">
    <property type="entry name" value="BCTRLSENSOR"/>
</dbReference>
<feature type="transmembrane region" description="Helical" evidence="11">
    <location>
        <begin position="12"/>
        <end position="37"/>
    </location>
</feature>
<dbReference type="InterPro" id="IPR004358">
    <property type="entry name" value="Sig_transdc_His_kin-like_C"/>
</dbReference>
<dbReference type="SUPFAM" id="SSF47384">
    <property type="entry name" value="Homodimeric domain of signal transducing histidine kinase"/>
    <property type="match status" value="1"/>
</dbReference>
<dbReference type="Pfam" id="PF00672">
    <property type="entry name" value="HAMP"/>
    <property type="match status" value="1"/>
</dbReference>
<keyword evidence="10 11" id="KW-0472">Membrane</keyword>
<proteinExistence type="predicted"/>
<dbReference type="EMBL" id="JBHSIZ010000036">
    <property type="protein sequence ID" value="MFC4960417.1"/>
    <property type="molecule type" value="Genomic_DNA"/>
</dbReference>
<dbReference type="RefSeq" id="WP_344374124.1">
    <property type="nucleotide sequence ID" value="NZ_BAAASQ010000008.1"/>
</dbReference>
<dbReference type="SMART" id="SM00387">
    <property type="entry name" value="HATPase_c"/>
    <property type="match status" value="1"/>
</dbReference>
<dbReference type="PROSITE" id="PS50885">
    <property type="entry name" value="HAMP"/>
    <property type="match status" value="1"/>
</dbReference>
<dbReference type="InterPro" id="IPR003660">
    <property type="entry name" value="HAMP_dom"/>
</dbReference>
<dbReference type="CDD" id="cd00075">
    <property type="entry name" value="HATPase"/>
    <property type="match status" value="1"/>
</dbReference>
<feature type="domain" description="Histidine kinase" evidence="12">
    <location>
        <begin position="181"/>
        <end position="388"/>
    </location>
</feature>
<keyword evidence="5" id="KW-0808">Transferase</keyword>
<dbReference type="SUPFAM" id="SSF55874">
    <property type="entry name" value="ATPase domain of HSP90 chaperone/DNA topoisomerase II/histidine kinase"/>
    <property type="match status" value="1"/>
</dbReference>
<dbReference type="EC" id="2.7.13.3" evidence="3"/>
<evidence type="ECO:0000256" key="10">
    <source>
        <dbReference type="ARBA" id="ARBA00023136"/>
    </source>
</evidence>
<evidence type="ECO:0000256" key="3">
    <source>
        <dbReference type="ARBA" id="ARBA00012438"/>
    </source>
</evidence>
<evidence type="ECO:0000313" key="14">
    <source>
        <dbReference type="EMBL" id="MFC4960417.1"/>
    </source>
</evidence>
<evidence type="ECO:0000256" key="2">
    <source>
        <dbReference type="ARBA" id="ARBA00004236"/>
    </source>
</evidence>
<dbReference type="InterPro" id="IPR005467">
    <property type="entry name" value="His_kinase_dom"/>
</dbReference>
<dbReference type="CDD" id="cd06225">
    <property type="entry name" value="HAMP"/>
    <property type="match status" value="1"/>
</dbReference>
<dbReference type="PROSITE" id="PS50109">
    <property type="entry name" value="HIS_KIN"/>
    <property type="match status" value="1"/>
</dbReference>
<dbReference type="InterPro" id="IPR036097">
    <property type="entry name" value="HisK_dim/P_sf"/>
</dbReference>
<keyword evidence="4" id="KW-0597">Phosphoprotein</keyword>
<comment type="caution">
    <text evidence="14">The sequence shown here is derived from an EMBL/GenBank/DDBJ whole genome shotgun (WGS) entry which is preliminary data.</text>
</comment>
<keyword evidence="8 11" id="KW-1133">Transmembrane helix</keyword>